<keyword evidence="1" id="KW-0677">Repeat</keyword>
<name>A0AA36GL11_CYLNA</name>
<evidence type="ECO:0000259" key="5">
    <source>
        <dbReference type="PROSITE" id="PS50059"/>
    </source>
</evidence>
<comment type="caution">
    <text evidence="6">The sequence shown here is derived from an EMBL/GenBank/DDBJ whole genome shotgun (WGS) entry which is preliminary data.</text>
</comment>
<dbReference type="InterPro" id="IPR019734">
    <property type="entry name" value="TPR_rpt"/>
</dbReference>
<dbReference type="PANTHER" id="PTHR46512:SF1">
    <property type="entry name" value="PEPTIDYLPROLYL ISOMERASE"/>
    <property type="match status" value="1"/>
</dbReference>
<keyword evidence="2 4" id="KW-0802">TPR repeat</keyword>
<accession>A0AA36GL11</accession>
<dbReference type="Pfam" id="PF00515">
    <property type="entry name" value="TPR_1"/>
    <property type="match status" value="1"/>
</dbReference>
<dbReference type="InterPro" id="IPR050754">
    <property type="entry name" value="FKBP4/5/8-like"/>
</dbReference>
<gene>
    <name evidence="6" type="ORF">CYNAS_LOCUS6006</name>
</gene>
<dbReference type="AlphaFoldDB" id="A0AA36GL11"/>
<dbReference type="GO" id="GO:0044183">
    <property type="term" value="F:protein folding chaperone"/>
    <property type="evidence" value="ECO:0007669"/>
    <property type="project" value="TreeGrafter"/>
</dbReference>
<dbReference type="GO" id="GO:0005829">
    <property type="term" value="C:cytosol"/>
    <property type="evidence" value="ECO:0007669"/>
    <property type="project" value="TreeGrafter"/>
</dbReference>
<protein>
    <recommendedName>
        <fullName evidence="3">peptidylprolyl isomerase</fullName>
        <ecNumber evidence="3">5.2.1.8</ecNumber>
    </recommendedName>
</protein>
<dbReference type="InterPro" id="IPR011990">
    <property type="entry name" value="TPR-like_helical_dom_sf"/>
</dbReference>
<evidence type="ECO:0000313" key="7">
    <source>
        <dbReference type="Proteomes" id="UP001176961"/>
    </source>
</evidence>
<dbReference type="PROSITE" id="PS50059">
    <property type="entry name" value="FKBP_PPIASE"/>
    <property type="match status" value="1"/>
</dbReference>
<evidence type="ECO:0000256" key="4">
    <source>
        <dbReference type="PROSITE-ProRule" id="PRU00339"/>
    </source>
</evidence>
<feature type="domain" description="PPIase FKBP-type" evidence="5">
    <location>
        <begin position="124"/>
        <end position="199"/>
    </location>
</feature>
<dbReference type="Gene3D" id="3.10.50.40">
    <property type="match status" value="1"/>
</dbReference>
<proteinExistence type="predicted"/>
<dbReference type="InterPro" id="IPR046357">
    <property type="entry name" value="PPIase_dom_sf"/>
</dbReference>
<dbReference type="Gene3D" id="1.25.40.10">
    <property type="entry name" value="Tetratricopeptide repeat domain"/>
    <property type="match status" value="1"/>
</dbReference>
<keyword evidence="3" id="KW-0413">Isomerase</keyword>
<organism evidence="6 7">
    <name type="scientific">Cylicocyclus nassatus</name>
    <name type="common">Nematode worm</name>
    <dbReference type="NCBI Taxonomy" id="53992"/>
    <lineage>
        <taxon>Eukaryota</taxon>
        <taxon>Metazoa</taxon>
        <taxon>Ecdysozoa</taxon>
        <taxon>Nematoda</taxon>
        <taxon>Chromadorea</taxon>
        <taxon>Rhabditida</taxon>
        <taxon>Rhabditina</taxon>
        <taxon>Rhabditomorpha</taxon>
        <taxon>Strongyloidea</taxon>
        <taxon>Strongylidae</taxon>
        <taxon>Cylicocyclus</taxon>
    </lineage>
</organism>
<dbReference type="GO" id="GO:0016020">
    <property type="term" value="C:membrane"/>
    <property type="evidence" value="ECO:0007669"/>
    <property type="project" value="TreeGrafter"/>
</dbReference>
<dbReference type="GO" id="GO:0005740">
    <property type="term" value="C:mitochondrial envelope"/>
    <property type="evidence" value="ECO:0007669"/>
    <property type="project" value="TreeGrafter"/>
</dbReference>
<evidence type="ECO:0000256" key="3">
    <source>
        <dbReference type="PROSITE-ProRule" id="PRU00277"/>
    </source>
</evidence>
<dbReference type="SUPFAM" id="SSF54534">
    <property type="entry name" value="FKBP-like"/>
    <property type="match status" value="1"/>
</dbReference>
<dbReference type="SUPFAM" id="SSF48452">
    <property type="entry name" value="TPR-like"/>
    <property type="match status" value="1"/>
</dbReference>
<dbReference type="Pfam" id="PF00254">
    <property type="entry name" value="FKBP_C"/>
    <property type="match status" value="1"/>
</dbReference>
<sequence length="419" mass="47669">MNVSDPQTLQEMDVVEHDDLVEVLPAGPRAVSSGEQSLDGSIDEERGALSDSDVNHVARTHTLASQVKGPSSDALEESCRMEAVARERGSEWEDILGSGKLMKRIVRDGRGGERPTDGQWVTIKVVDTLRGVDSHDRLTFILGFSMVIDAWELVTKLMYVDEVSEIRVKSYLAYGECGLDDIIPPNQDQEYRIELLEIGESPKYTTMTEEELSDFVLMLKDRGNFYFNRREYDKAIFVYKRASTIIDVPKNSEALCKLFSALHSNLAVCYAKLEDWNEVLKCTDESLRLHEANTKALFRRAAALSVRNDTEEAMDCLKRALEIDPHDAVVQCEIERLGGIRKRRRAEERALYRKMLSGAGDAPTSHRRFDFVTYRLIAIELSTLPNSRHVFESLYKIYRFCGANIAKVYVDFYIFLPQE</sequence>
<dbReference type="EMBL" id="CATQJL010000112">
    <property type="protein sequence ID" value="CAJ0594023.1"/>
    <property type="molecule type" value="Genomic_DNA"/>
</dbReference>
<feature type="repeat" description="TPR" evidence="4">
    <location>
        <begin position="294"/>
        <end position="327"/>
    </location>
</feature>
<dbReference type="GO" id="GO:0043066">
    <property type="term" value="P:negative regulation of apoptotic process"/>
    <property type="evidence" value="ECO:0007669"/>
    <property type="project" value="TreeGrafter"/>
</dbReference>
<evidence type="ECO:0000256" key="1">
    <source>
        <dbReference type="ARBA" id="ARBA00022737"/>
    </source>
</evidence>
<reference evidence="6" key="1">
    <citation type="submission" date="2023-07" db="EMBL/GenBank/DDBJ databases">
        <authorList>
            <consortium name="CYATHOMIX"/>
        </authorList>
    </citation>
    <scope>NUCLEOTIDE SEQUENCE</scope>
    <source>
        <strain evidence="6">N/A</strain>
    </source>
</reference>
<dbReference type="EC" id="5.2.1.8" evidence="3"/>
<evidence type="ECO:0000256" key="2">
    <source>
        <dbReference type="ARBA" id="ARBA00022803"/>
    </source>
</evidence>
<keyword evidence="3" id="KW-0697">Rotamase</keyword>
<evidence type="ECO:0000313" key="6">
    <source>
        <dbReference type="EMBL" id="CAJ0594023.1"/>
    </source>
</evidence>
<dbReference type="SMART" id="SM00028">
    <property type="entry name" value="TPR"/>
    <property type="match status" value="3"/>
</dbReference>
<comment type="catalytic activity">
    <reaction evidence="3">
        <text>[protein]-peptidylproline (omega=180) = [protein]-peptidylproline (omega=0)</text>
        <dbReference type="Rhea" id="RHEA:16237"/>
        <dbReference type="Rhea" id="RHEA-COMP:10747"/>
        <dbReference type="Rhea" id="RHEA-COMP:10748"/>
        <dbReference type="ChEBI" id="CHEBI:83833"/>
        <dbReference type="ChEBI" id="CHEBI:83834"/>
        <dbReference type="EC" id="5.2.1.8"/>
    </reaction>
</comment>
<dbReference type="GO" id="GO:0012505">
    <property type="term" value="C:endomembrane system"/>
    <property type="evidence" value="ECO:0007669"/>
    <property type="project" value="TreeGrafter"/>
</dbReference>
<dbReference type="InterPro" id="IPR001179">
    <property type="entry name" value="PPIase_FKBP_dom"/>
</dbReference>
<dbReference type="Proteomes" id="UP001176961">
    <property type="component" value="Unassembled WGS sequence"/>
</dbReference>
<dbReference type="PROSITE" id="PS50005">
    <property type="entry name" value="TPR"/>
    <property type="match status" value="1"/>
</dbReference>
<keyword evidence="7" id="KW-1185">Reference proteome</keyword>
<dbReference type="PANTHER" id="PTHR46512">
    <property type="entry name" value="PEPTIDYLPROLYL ISOMERASE"/>
    <property type="match status" value="1"/>
</dbReference>
<dbReference type="GO" id="GO:0003755">
    <property type="term" value="F:peptidyl-prolyl cis-trans isomerase activity"/>
    <property type="evidence" value="ECO:0007669"/>
    <property type="project" value="UniProtKB-KW"/>
</dbReference>